<evidence type="ECO:0000256" key="1">
    <source>
        <dbReference type="ARBA" id="ARBA00022691"/>
    </source>
</evidence>
<dbReference type="InterPro" id="IPR040372">
    <property type="entry name" value="YaeB-like"/>
</dbReference>
<keyword evidence="1" id="KW-0949">S-adenosyl-L-methionine</keyword>
<dbReference type="SUPFAM" id="SSF118196">
    <property type="entry name" value="YaeB-like"/>
    <property type="match status" value="1"/>
</dbReference>
<sequence length="404" mass="44458">MAGADGTTWPRVSALVVAVAVAVASASIAASFLSTSISRRKSKRMASKIRDLEASLEAALEKCASERRGRVNAQQALRKALAQQSSDEMRPRPGQPLPSLCYPMVPIGTVRSCFSTRYGTPRQPLLVPLARACVVFDQVRVPPDALEGLANYSHCWILYVFHLNTNLDKLWEHPARSKMKAKVRVPRLKGGKMGVLATRSPHRPCPIGLTVAKVEAVDGRAVMLSGVDLVDGTPVLDVKPYLPYSDCIQDATIPDWVKVDDTLTVASVSFSADFLSSLSDCWMAAERQSMYSSAEEFQCLIKEVLSWDIRSSSQQSQLHHQGLEVESYVKSDTVENGGGSDLYEPADDTVTYHLVLEGICVSYKIDCYSNVIVERADLVTTSKNPSNYQLNHSNWRAMMAHLHQ</sequence>
<dbReference type="InterPro" id="IPR036413">
    <property type="entry name" value="YaeB-like_sf"/>
</dbReference>
<evidence type="ECO:0000313" key="7">
    <source>
        <dbReference type="RefSeq" id="XP_039131457.1"/>
    </source>
</evidence>
<feature type="region of interest" description="Disordered" evidence="3">
    <location>
        <begin position="76"/>
        <end position="95"/>
    </location>
</feature>
<proteinExistence type="inferred from homology"/>
<feature type="transmembrane region" description="Helical" evidence="4">
    <location>
        <begin position="12"/>
        <end position="35"/>
    </location>
</feature>
<name>A0AB40BXV6_DIOCR</name>
<gene>
    <name evidence="7" type="primary">LOC120267848</name>
</gene>
<organism evidence="6 7">
    <name type="scientific">Dioscorea cayennensis subsp. rotundata</name>
    <name type="common">White Guinea yam</name>
    <name type="synonym">Dioscorea rotundata</name>
    <dbReference type="NCBI Taxonomy" id="55577"/>
    <lineage>
        <taxon>Eukaryota</taxon>
        <taxon>Viridiplantae</taxon>
        <taxon>Streptophyta</taxon>
        <taxon>Embryophyta</taxon>
        <taxon>Tracheophyta</taxon>
        <taxon>Spermatophyta</taxon>
        <taxon>Magnoliopsida</taxon>
        <taxon>Liliopsida</taxon>
        <taxon>Dioscoreales</taxon>
        <taxon>Dioscoreaceae</taxon>
        <taxon>Dioscorea</taxon>
    </lineage>
</organism>
<feature type="domain" description="TsaA-like" evidence="5">
    <location>
        <begin position="104"/>
        <end position="250"/>
    </location>
</feature>
<protein>
    <submittedName>
        <fullName evidence="7">Uncharacterized protein LOC120267848</fullName>
    </submittedName>
</protein>
<keyword evidence="4" id="KW-0472">Membrane</keyword>
<dbReference type="PANTHER" id="PTHR12818:SF0">
    <property type="entry name" value="TRNA (ADENINE(37)-N6)-METHYLTRANSFERASE"/>
    <property type="match status" value="1"/>
</dbReference>
<dbReference type="Pfam" id="PF01980">
    <property type="entry name" value="TrmO_N"/>
    <property type="match status" value="1"/>
</dbReference>
<dbReference type="InterPro" id="IPR023370">
    <property type="entry name" value="TrmO-like_N"/>
</dbReference>
<dbReference type="PROSITE" id="PS51668">
    <property type="entry name" value="TSAA_2"/>
    <property type="match status" value="1"/>
</dbReference>
<keyword evidence="6" id="KW-1185">Reference proteome</keyword>
<dbReference type="NCBIfam" id="TIGR00104">
    <property type="entry name" value="tRNA_TsaA"/>
    <property type="match status" value="1"/>
</dbReference>
<evidence type="ECO:0000256" key="3">
    <source>
        <dbReference type="SAM" id="MobiDB-lite"/>
    </source>
</evidence>
<dbReference type="CDD" id="cd09281">
    <property type="entry name" value="UPF0066"/>
    <property type="match status" value="1"/>
</dbReference>
<evidence type="ECO:0000256" key="4">
    <source>
        <dbReference type="SAM" id="Phobius"/>
    </source>
</evidence>
<dbReference type="AlphaFoldDB" id="A0AB40BXV6"/>
<comment type="similarity">
    <text evidence="2">Belongs to the tRNA methyltransferase O family.</text>
</comment>
<evidence type="ECO:0000313" key="6">
    <source>
        <dbReference type="Proteomes" id="UP001515500"/>
    </source>
</evidence>
<evidence type="ECO:0000259" key="5">
    <source>
        <dbReference type="PROSITE" id="PS51668"/>
    </source>
</evidence>
<dbReference type="GeneID" id="120267848"/>
<evidence type="ECO:0000256" key="2">
    <source>
        <dbReference type="ARBA" id="ARBA00033753"/>
    </source>
</evidence>
<dbReference type="RefSeq" id="XP_039131457.1">
    <property type="nucleotide sequence ID" value="XM_039275523.1"/>
</dbReference>
<keyword evidence="4" id="KW-0812">Transmembrane</keyword>
<reference evidence="7" key="1">
    <citation type="submission" date="2025-08" db="UniProtKB">
        <authorList>
            <consortium name="RefSeq"/>
        </authorList>
    </citation>
    <scope>IDENTIFICATION</scope>
</reference>
<accession>A0AB40BXV6</accession>
<dbReference type="FunFam" id="2.40.30.70:FF:000003">
    <property type="entry name" value="tRNA (Adenine(37)-N6)-methyltransferase isoform A"/>
    <property type="match status" value="1"/>
</dbReference>
<dbReference type="PANTHER" id="PTHR12818">
    <property type="entry name" value="TRNA (ADENINE(37)-N6)-METHYLTRANSFERASE"/>
    <property type="match status" value="1"/>
</dbReference>
<dbReference type="Gene3D" id="2.40.30.70">
    <property type="entry name" value="YaeB-like"/>
    <property type="match status" value="1"/>
</dbReference>
<dbReference type="Proteomes" id="UP001515500">
    <property type="component" value="Chromosome 8"/>
</dbReference>
<keyword evidence="4" id="KW-1133">Transmembrane helix</keyword>
<dbReference type="InterPro" id="IPR036414">
    <property type="entry name" value="YaeB_N_sf"/>
</dbReference>